<evidence type="ECO:0000313" key="9">
    <source>
        <dbReference type="EMBL" id="CAD5211903.1"/>
    </source>
</evidence>
<dbReference type="EMBL" id="CAJFCW020000002">
    <property type="protein sequence ID" value="CAG9094667.1"/>
    <property type="molecule type" value="Genomic_DNA"/>
</dbReference>
<evidence type="ECO:0000256" key="5">
    <source>
        <dbReference type="PIRSR" id="PIRSR000429-1"/>
    </source>
</evidence>
<sequence length="394" mass="41469">MPQVPQDVFIASAVRTPIATFRGSFATLTSVDLGALVGGEALKRAGVSADNVDETICGSVLTANQGQNVGRQVALKIGIPQDRQAFTVNKVCSSGLKALILATQAVQLGYRDTVLVVGTESMSNAPFYLNRGDHGYGDLKLIDGIQRDGISDAILNDPMGLCAEKSAKEYDCSRQEQDAFALESYSRTAKTWESGAYSSEVVAVSIPQRRGNPVVVKEDEEYKRLIKEKVPTLPPAFLKDGSGTITAANASSLNDGAASLVVVSKKMAQSGNLKPVAKVVAYAEAGRAPVDFTVAPVNAVEKLLEETGLTKQQISLWEVNEAFSVTALAFIKHFNLDPKTVNARGGAVALGHPIGMSGARIVVALAHQLQPGQYGVAAICNGGGEATAVLIQKL</sequence>
<dbReference type="PANTHER" id="PTHR18919">
    <property type="entry name" value="ACETYL-COA C-ACYLTRANSFERASE"/>
    <property type="match status" value="1"/>
</dbReference>
<feature type="domain" description="Thiolase N-terminal" evidence="7">
    <location>
        <begin position="8"/>
        <end position="265"/>
    </location>
</feature>
<evidence type="ECO:0000256" key="1">
    <source>
        <dbReference type="ARBA" id="ARBA00005189"/>
    </source>
</evidence>
<keyword evidence="3 6" id="KW-0808">Transferase</keyword>
<dbReference type="Proteomes" id="UP000783686">
    <property type="component" value="Unassembled WGS sequence"/>
</dbReference>
<evidence type="ECO:0000256" key="3">
    <source>
        <dbReference type="ARBA" id="ARBA00022679"/>
    </source>
</evidence>
<protein>
    <recommendedName>
        <fullName evidence="11">Acetyl-CoA acetyltransferase</fullName>
    </recommendedName>
</protein>
<dbReference type="InterPro" id="IPR002155">
    <property type="entry name" value="Thiolase"/>
</dbReference>
<dbReference type="FunFam" id="3.40.47.10:FF:000010">
    <property type="entry name" value="Acetyl-CoA acetyltransferase (Thiolase)"/>
    <property type="match status" value="1"/>
</dbReference>
<organism evidence="9 10">
    <name type="scientific">Bursaphelenchus okinawaensis</name>
    <dbReference type="NCBI Taxonomy" id="465554"/>
    <lineage>
        <taxon>Eukaryota</taxon>
        <taxon>Metazoa</taxon>
        <taxon>Ecdysozoa</taxon>
        <taxon>Nematoda</taxon>
        <taxon>Chromadorea</taxon>
        <taxon>Rhabditida</taxon>
        <taxon>Tylenchina</taxon>
        <taxon>Tylenchomorpha</taxon>
        <taxon>Aphelenchoidea</taxon>
        <taxon>Aphelenchoididae</taxon>
        <taxon>Bursaphelenchus</taxon>
    </lineage>
</organism>
<dbReference type="NCBIfam" id="TIGR01930">
    <property type="entry name" value="AcCoA-C-Actrans"/>
    <property type="match status" value="1"/>
</dbReference>
<dbReference type="AlphaFoldDB" id="A0A811K9D3"/>
<dbReference type="PROSITE" id="PS00737">
    <property type="entry name" value="THIOLASE_2"/>
    <property type="match status" value="1"/>
</dbReference>
<dbReference type="GO" id="GO:0005739">
    <property type="term" value="C:mitochondrion"/>
    <property type="evidence" value="ECO:0007669"/>
    <property type="project" value="TreeGrafter"/>
</dbReference>
<accession>A0A811K9D3</accession>
<evidence type="ECO:0000256" key="6">
    <source>
        <dbReference type="RuleBase" id="RU003557"/>
    </source>
</evidence>
<evidence type="ECO:0000256" key="4">
    <source>
        <dbReference type="ARBA" id="ARBA00023315"/>
    </source>
</evidence>
<dbReference type="InterPro" id="IPR020613">
    <property type="entry name" value="Thiolase_CS"/>
</dbReference>
<dbReference type="EMBL" id="CAJFDH010000002">
    <property type="protein sequence ID" value="CAD5211903.1"/>
    <property type="molecule type" value="Genomic_DNA"/>
</dbReference>
<dbReference type="InterPro" id="IPR020617">
    <property type="entry name" value="Thiolase_C"/>
</dbReference>
<dbReference type="PIRSF" id="PIRSF000429">
    <property type="entry name" value="Ac-CoA_Ac_transf"/>
    <property type="match status" value="1"/>
</dbReference>
<evidence type="ECO:0008006" key="11">
    <source>
        <dbReference type="Google" id="ProtNLM"/>
    </source>
</evidence>
<dbReference type="PANTHER" id="PTHR18919:SF133">
    <property type="entry name" value="ACETYL-COA C-ACETYLTRANSFERASE"/>
    <property type="match status" value="1"/>
</dbReference>
<dbReference type="SUPFAM" id="SSF53901">
    <property type="entry name" value="Thiolase-like"/>
    <property type="match status" value="2"/>
</dbReference>
<comment type="caution">
    <text evidence="9">The sequence shown here is derived from an EMBL/GenBank/DDBJ whole genome shotgun (WGS) entry which is preliminary data.</text>
</comment>
<dbReference type="Proteomes" id="UP000614601">
    <property type="component" value="Unassembled WGS sequence"/>
</dbReference>
<dbReference type="InterPro" id="IPR016039">
    <property type="entry name" value="Thiolase-like"/>
</dbReference>
<evidence type="ECO:0000259" key="8">
    <source>
        <dbReference type="Pfam" id="PF02803"/>
    </source>
</evidence>
<comment type="pathway">
    <text evidence="1">Lipid metabolism.</text>
</comment>
<dbReference type="InterPro" id="IPR020616">
    <property type="entry name" value="Thiolase_N"/>
</dbReference>
<dbReference type="InterPro" id="IPR020610">
    <property type="entry name" value="Thiolase_AS"/>
</dbReference>
<feature type="active site" description="Proton acceptor" evidence="5">
    <location>
        <position position="352"/>
    </location>
</feature>
<reference evidence="9" key="1">
    <citation type="submission" date="2020-09" db="EMBL/GenBank/DDBJ databases">
        <authorList>
            <person name="Kikuchi T."/>
        </authorList>
    </citation>
    <scope>NUCLEOTIDE SEQUENCE</scope>
    <source>
        <strain evidence="9">SH1</strain>
    </source>
</reference>
<comment type="similarity">
    <text evidence="2 6">Belongs to the thiolase-like superfamily. Thiolase family.</text>
</comment>
<feature type="active site" description="Proton acceptor" evidence="5">
    <location>
        <position position="380"/>
    </location>
</feature>
<evidence type="ECO:0000313" key="10">
    <source>
        <dbReference type="Proteomes" id="UP000614601"/>
    </source>
</evidence>
<feature type="domain" description="Thiolase C-terminal" evidence="8">
    <location>
        <begin position="273"/>
        <end position="393"/>
    </location>
</feature>
<evidence type="ECO:0000259" key="7">
    <source>
        <dbReference type="Pfam" id="PF00108"/>
    </source>
</evidence>
<keyword evidence="10" id="KW-1185">Reference proteome</keyword>
<dbReference type="Pfam" id="PF02803">
    <property type="entry name" value="Thiolase_C"/>
    <property type="match status" value="1"/>
</dbReference>
<dbReference type="PROSITE" id="PS00099">
    <property type="entry name" value="THIOLASE_3"/>
    <property type="match status" value="1"/>
</dbReference>
<dbReference type="OrthoDB" id="5404651at2759"/>
<keyword evidence="4 6" id="KW-0012">Acyltransferase</keyword>
<feature type="active site" description="Acyl-thioester intermediate" evidence="5">
    <location>
        <position position="92"/>
    </location>
</feature>
<gene>
    <name evidence="9" type="ORF">BOKJ2_LOCUS3934</name>
</gene>
<dbReference type="InterPro" id="IPR020615">
    <property type="entry name" value="Thiolase_acyl_enz_int_AS"/>
</dbReference>
<dbReference type="CDD" id="cd00751">
    <property type="entry name" value="thiolase"/>
    <property type="match status" value="1"/>
</dbReference>
<dbReference type="Pfam" id="PF00108">
    <property type="entry name" value="Thiolase_N"/>
    <property type="match status" value="1"/>
</dbReference>
<evidence type="ECO:0000256" key="2">
    <source>
        <dbReference type="ARBA" id="ARBA00010982"/>
    </source>
</evidence>
<name>A0A811K9D3_9BILA</name>
<dbReference type="PROSITE" id="PS00098">
    <property type="entry name" value="THIOLASE_1"/>
    <property type="match status" value="1"/>
</dbReference>
<dbReference type="GO" id="GO:0003985">
    <property type="term" value="F:acetyl-CoA C-acetyltransferase activity"/>
    <property type="evidence" value="ECO:0007669"/>
    <property type="project" value="TreeGrafter"/>
</dbReference>
<dbReference type="Gene3D" id="3.40.47.10">
    <property type="match status" value="1"/>
</dbReference>
<proteinExistence type="inferred from homology"/>
<dbReference type="GO" id="GO:0006635">
    <property type="term" value="P:fatty acid beta-oxidation"/>
    <property type="evidence" value="ECO:0007669"/>
    <property type="project" value="TreeGrafter"/>
</dbReference>